<dbReference type="Proteomes" id="UP001283361">
    <property type="component" value="Unassembled WGS sequence"/>
</dbReference>
<dbReference type="GO" id="GO:0000139">
    <property type="term" value="C:Golgi membrane"/>
    <property type="evidence" value="ECO:0007669"/>
    <property type="project" value="InterPro"/>
</dbReference>
<organism evidence="3 4">
    <name type="scientific">Elysia crispata</name>
    <name type="common">lettuce slug</name>
    <dbReference type="NCBI Taxonomy" id="231223"/>
    <lineage>
        <taxon>Eukaryota</taxon>
        <taxon>Metazoa</taxon>
        <taxon>Spiralia</taxon>
        <taxon>Lophotrochozoa</taxon>
        <taxon>Mollusca</taxon>
        <taxon>Gastropoda</taxon>
        <taxon>Heterobranchia</taxon>
        <taxon>Euthyneura</taxon>
        <taxon>Panpulmonata</taxon>
        <taxon>Sacoglossa</taxon>
        <taxon>Placobranchoidea</taxon>
        <taxon>Plakobranchidae</taxon>
        <taxon>Elysia</taxon>
    </lineage>
</organism>
<name>A0AAE0XTJ3_9GAST</name>
<feature type="transmembrane region" description="Helical" evidence="1">
    <location>
        <begin position="207"/>
        <end position="224"/>
    </location>
</feature>
<feature type="transmembrane region" description="Helical" evidence="1">
    <location>
        <begin position="137"/>
        <end position="155"/>
    </location>
</feature>
<dbReference type="PANTHER" id="PTHR12892:SF17">
    <property type="entry name" value="POST-GPI ATTACHMENT TO PROTEINS FACTOR 2-LIKE"/>
    <property type="match status" value="1"/>
</dbReference>
<dbReference type="GO" id="GO:0006506">
    <property type="term" value="P:GPI anchor biosynthetic process"/>
    <property type="evidence" value="ECO:0007669"/>
    <property type="project" value="TreeGrafter"/>
</dbReference>
<dbReference type="EMBL" id="JAWDGP010007620">
    <property type="protein sequence ID" value="KAK3711256.1"/>
    <property type="molecule type" value="Genomic_DNA"/>
</dbReference>
<feature type="domain" description="CWH43-like N-terminal" evidence="2">
    <location>
        <begin position="41"/>
        <end position="262"/>
    </location>
</feature>
<dbReference type="InterPro" id="IPR039545">
    <property type="entry name" value="PGAP2"/>
</dbReference>
<dbReference type="AlphaFoldDB" id="A0AAE0XTJ3"/>
<dbReference type="PANTHER" id="PTHR12892">
    <property type="entry name" value="FGF RECEPTOR ACTIVATING PROTEIN 1"/>
    <property type="match status" value="1"/>
</dbReference>
<proteinExistence type="predicted"/>
<evidence type="ECO:0000313" key="3">
    <source>
        <dbReference type="EMBL" id="KAK3711256.1"/>
    </source>
</evidence>
<keyword evidence="1" id="KW-0472">Membrane</keyword>
<comment type="caution">
    <text evidence="3">The sequence shown here is derived from an EMBL/GenBank/DDBJ whole genome shotgun (WGS) entry which is preliminary data.</text>
</comment>
<dbReference type="InterPro" id="IPR019402">
    <property type="entry name" value="CWH43_N"/>
</dbReference>
<feature type="transmembrane region" description="Helical" evidence="1">
    <location>
        <begin position="167"/>
        <end position="186"/>
    </location>
</feature>
<keyword evidence="4" id="KW-1185">Reference proteome</keyword>
<evidence type="ECO:0000259" key="2">
    <source>
        <dbReference type="Pfam" id="PF10277"/>
    </source>
</evidence>
<gene>
    <name evidence="3" type="ORF">RRG08_018737</name>
</gene>
<feature type="transmembrane region" description="Helical" evidence="1">
    <location>
        <begin position="37"/>
        <end position="62"/>
    </location>
</feature>
<dbReference type="Pfam" id="PF10277">
    <property type="entry name" value="Frag1"/>
    <property type="match status" value="1"/>
</dbReference>
<evidence type="ECO:0000313" key="4">
    <source>
        <dbReference type="Proteomes" id="UP001283361"/>
    </source>
</evidence>
<sequence>MANADAEHKMKSVQNGTIDGQAKKQTQVNNVIFNLDMWTYAILCMIFPASSLVICFFTGFFFRFEEVNETMCGVKNYIPSISAVTGITPQTYLWRTSIGLQAAPRLSVCFFYYNQYKNKMHQVASNRLGWFQKLIRLNFWLNFIENSCLILVAFITNRENYPVHEKIFVVFMVTSLCYMLLNTVLFKWSREGYSTDIDKTSYWWKKAMFVVSIVATAGLIFFFIQHRVYCTHGAFSWFSVCEYFIAYGNMAYHFTGYLDFKGLSVVCGNFSNDESAARNGATEHVNNNIRQKVKPH</sequence>
<evidence type="ECO:0000256" key="1">
    <source>
        <dbReference type="SAM" id="Phobius"/>
    </source>
</evidence>
<reference evidence="3" key="1">
    <citation type="journal article" date="2023" name="G3 (Bethesda)">
        <title>A reference genome for the long-term kleptoplast-retaining sea slug Elysia crispata morphotype clarki.</title>
        <authorList>
            <person name="Eastman K.E."/>
            <person name="Pendleton A.L."/>
            <person name="Shaikh M.A."/>
            <person name="Suttiyut T."/>
            <person name="Ogas R."/>
            <person name="Tomko P."/>
            <person name="Gavelis G."/>
            <person name="Widhalm J.R."/>
            <person name="Wisecaver J.H."/>
        </authorList>
    </citation>
    <scope>NUCLEOTIDE SEQUENCE</scope>
    <source>
        <strain evidence="3">ECLA1</strain>
    </source>
</reference>
<keyword evidence="1" id="KW-0812">Transmembrane</keyword>
<dbReference type="GO" id="GO:0005789">
    <property type="term" value="C:endoplasmic reticulum membrane"/>
    <property type="evidence" value="ECO:0007669"/>
    <property type="project" value="TreeGrafter"/>
</dbReference>
<accession>A0AAE0XTJ3</accession>
<keyword evidence="1" id="KW-1133">Transmembrane helix</keyword>
<protein>
    <recommendedName>
        <fullName evidence="2">CWH43-like N-terminal domain-containing protein</fullName>
    </recommendedName>
</protein>